<reference evidence="5 6" key="1">
    <citation type="submission" date="2016-05" db="EMBL/GenBank/DDBJ databases">
        <title>A degradative enzymes factory behind the ericoid mycorrhizal symbiosis.</title>
        <authorList>
            <consortium name="DOE Joint Genome Institute"/>
            <person name="Martino E."/>
            <person name="Morin E."/>
            <person name="Grelet G."/>
            <person name="Kuo A."/>
            <person name="Kohler A."/>
            <person name="Daghino S."/>
            <person name="Barry K."/>
            <person name="Choi C."/>
            <person name="Cichocki N."/>
            <person name="Clum A."/>
            <person name="Copeland A."/>
            <person name="Hainaut M."/>
            <person name="Haridas S."/>
            <person name="Labutti K."/>
            <person name="Lindquist E."/>
            <person name="Lipzen A."/>
            <person name="Khouja H.-R."/>
            <person name="Murat C."/>
            <person name="Ohm R."/>
            <person name="Olson A."/>
            <person name="Spatafora J."/>
            <person name="Veneault-Fourrey C."/>
            <person name="Henrissat B."/>
            <person name="Grigoriev I."/>
            <person name="Martin F."/>
            <person name="Perotto S."/>
        </authorList>
    </citation>
    <scope>NUCLEOTIDE SEQUENCE [LARGE SCALE GENOMIC DNA]</scope>
    <source>
        <strain evidence="5 6">UAMH 7357</strain>
    </source>
</reference>
<dbReference type="Pfam" id="PF07690">
    <property type="entry name" value="MFS_1"/>
    <property type="match status" value="1"/>
</dbReference>
<keyword evidence="3" id="KW-1133">Transmembrane helix</keyword>
<feature type="compositionally biased region" description="Basic and acidic residues" evidence="2">
    <location>
        <begin position="502"/>
        <end position="518"/>
    </location>
</feature>
<dbReference type="Proteomes" id="UP000235672">
    <property type="component" value="Unassembled WGS sequence"/>
</dbReference>
<feature type="transmembrane region" description="Helical" evidence="3">
    <location>
        <begin position="146"/>
        <end position="162"/>
    </location>
</feature>
<comment type="subcellular location">
    <subcellularLocation>
        <location evidence="1">Membrane</location>
        <topology evidence="1">Multi-pass membrane protein</topology>
    </subcellularLocation>
</comment>
<dbReference type="InterPro" id="IPR020846">
    <property type="entry name" value="MFS_dom"/>
</dbReference>
<organism evidence="5 6">
    <name type="scientific">Hyaloscypha hepaticicola</name>
    <dbReference type="NCBI Taxonomy" id="2082293"/>
    <lineage>
        <taxon>Eukaryota</taxon>
        <taxon>Fungi</taxon>
        <taxon>Dikarya</taxon>
        <taxon>Ascomycota</taxon>
        <taxon>Pezizomycotina</taxon>
        <taxon>Leotiomycetes</taxon>
        <taxon>Helotiales</taxon>
        <taxon>Hyaloscyphaceae</taxon>
        <taxon>Hyaloscypha</taxon>
    </lineage>
</organism>
<keyword evidence="6" id="KW-1185">Reference proteome</keyword>
<feature type="compositionally biased region" description="Basic and acidic residues" evidence="2">
    <location>
        <begin position="7"/>
        <end position="29"/>
    </location>
</feature>
<feature type="transmembrane region" description="Helical" evidence="3">
    <location>
        <begin position="235"/>
        <end position="253"/>
    </location>
</feature>
<dbReference type="SUPFAM" id="SSF103473">
    <property type="entry name" value="MFS general substrate transporter"/>
    <property type="match status" value="1"/>
</dbReference>
<feature type="transmembrane region" description="Helical" evidence="3">
    <location>
        <begin position="204"/>
        <end position="223"/>
    </location>
</feature>
<feature type="transmembrane region" description="Helical" evidence="3">
    <location>
        <begin position="346"/>
        <end position="368"/>
    </location>
</feature>
<proteinExistence type="predicted"/>
<dbReference type="EMBL" id="KZ613499">
    <property type="protein sequence ID" value="PMD17564.1"/>
    <property type="molecule type" value="Genomic_DNA"/>
</dbReference>
<dbReference type="GO" id="GO:0016020">
    <property type="term" value="C:membrane"/>
    <property type="evidence" value="ECO:0007669"/>
    <property type="project" value="UniProtKB-SubCell"/>
</dbReference>
<evidence type="ECO:0000259" key="4">
    <source>
        <dbReference type="PROSITE" id="PS50850"/>
    </source>
</evidence>
<dbReference type="CDD" id="cd17324">
    <property type="entry name" value="MFS_NepI_like"/>
    <property type="match status" value="1"/>
</dbReference>
<dbReference type="InterPro" id="IPR036259">
    <property type="entry name" value="MFS_trans_sf"/>
</dbReference>
<dbReference type="PANTHER" id="PTHR42910:SF1">
    <property type="entry name" value="MAJOR FACILITATOR SUPERFAMILY (MFS) PROFILE DOMAIN-CONTAINING PROTEIN"/>
    <property type="match status" value="1"/>
</dbReference>
<evidence type="ECO:0000256" key="2">
    <source>
        <dbReference type="SAM" id="MobiDB-lite"/>
    </source>
</evidence>
<evidence type="ECO:0000256" key="1">
    <source>
        <dbReference type="ARBA" id="ARBA00004141"/>
    </source>
</evidence>
<dbReference type="GO" id="GO:0022857">
    <property type="term" value="F:transmembrane transporter activity"/>
    <property type="evidence" value="ECO:0007669"/>
    <property type="project" value="InterPro"/>
</dbReference>
<dbReference type="OrthoDB" id="2105912at2759"/>
<accession>A0A2J6PU53</accession>
<keyword evidence="3" id="KW-0812">Transmembrane</keyword>
<evidence type="ECO:0000256" key="3">
    <source>
        <dbReference type="SAM" id="Phobius"/>
    </source>
</evidence>
<evidence type="ECO:0000313" key="5">
    <source>
        <dbReference type="EMBL" id="PMD17564.1"/>
    </source>
</evidence>
<dbReference type="InterPro" id="IPR011701">
    <property type="entry name" value="MFS"/>
</dbReference>
<dbReference type="PROSITE" id="PS50850">
    <property type="entry name" value="MFS"/>
    <property type="match status" value="1"/>
</dbReference>
<dbReference type="Gene3D" id="1.20.1250.20">
    <property type="entry name" value="MFS general substrate transporter like domains"/>
    <property type="match status" value="1"/>
</dbReference>
<keyword evidence="3" id="KW-0472">Membrane</keyword>
<protein>
    <submittedName>
        <fullName evidence="5">MFS general substrate transporter</fullName>
    </submittedName>
</protein>
<feature type="region of interest" description="Disordered" evidence="2">
    <location>
        <begin position="502"/>
        <end position="525"/>
    </location>
</feature>
<feature type="transmembrane region" description="Helical" evidence="3">
    <location>
        <begin position="168"/>
        <end position="192"/>
    </location>
</feature>
<dbReference type="AlphaFoldDB" id="A0A2J6PU53"/>
<gene>
    <name evidence="5" type="ORF">NA56DRAFT_578805</name>
</gene>
<name>A0A2J6PU53_9HELO</name>
<feature type="transmembrane region" description="Helical" evidence="3">
    <location>
        <begin position="79"/>
        <end position="98"/>
    </location>
</feature>
<feature type="domain" description="Major facilitator superfamily (MFS) profile" evidence="4">
    <location>
        <begin position="78"/>
        <end position="542"/>
    </location>
</feature>
<sequence length="542" mass="59584">MTNIEEVDGRTNFDTKVGSEKNNNDHDNADDSTSTRSSDGEGRLARIKNHQYTRSSWNFVTWTPKRCRWDPEAPQKFSLGLNILFGFAGTFTVANLYYNHPILNVLARDFNVTDERSSLIPTVMQAGYAAGLLFLCPLGDIFRRRAFVLILVFFTATIWLGLCLTKSFSVFLVLSFITAISTVTPQLMLPLVGDLAPLHKRATALSIVVSGLLLGMLIARLLSGILTQYTSWRSIYWFSFGVQYLIFILLFFFMPDYPSTNPGGLNYFSMLFSILKMVFKHPVLVQACLVGFLVSSTFTSYWTTLTFLLSSPPYSYNSATIGLFALIGIGAMCFGPFYSKAIIDRFVPLFSVILGLTYCITGVIIGTYSGKHTVAGPIIQAFAIDLGLQTSQIANRSAIYAIEPKARNRVNTAYMVSVFCGQLMGTAVGNKLYARGGWLASGSTSVAFIGGALLCCFARGPWEPGWLGWGGGWSIKRRDLGPQGKQEPAVEQVMDELSAESGHEIFEGDKVDEEKSGGIKEAGIGIPASDIQSRRQVEDSVD</sequence>
<dbReference type="PANTHER" id="PTHR42910">
    <property type="entry name" value="TRANSPORTER SCO4007-RELATED"/>
    <property type="match status" value="1"/>
</dbReference>
<dbReference type="STRING" id="1745343.A0A2J6PU53"/>
<feature type="region of interest" description="Disordered" evidence="2">
    <location>
        <begin position="1"/>
        <end position="42"/>
    </location>
</feature>
<feature type="transmembrane region" description="Helical" evidence="3">
    <location>
        <begin position="283"/>
        <end position="302"/>
    </location>
</feature>
<feature type="transmembrane region" description="Helical" evidence="3">
    <location>
        <begin position="314"/>
        <end position="334"/>
    </location>
</feature>
<evidence type="ECO:0000313" key="6">
    <source>
        <dbReference type="Proteomes" id="UP000235672"/>
    </source>
</evidence>